<keyword evidence="2 4" id="KW-0067">ATP-binding</keyword>
<dbReference type="InterPro" id="IPR027417">
    <property type="entry name" value="P-loop_NTPase"/>
</dbReference>
<dbReference type="PROSITE" id="PS50893">
    <property type="entry name" value="ABC_TRANSPORTER_2"/>
    <property type="match status" value="1"/>
</dbReference>
<organism evidence="4 5">
    <name type="scientific">Lysobacter enzymogenes</name>
    <dbReference type="NCBI Taxonomy" id="69"/>
    <lineage>
        <taxon>Bacteria</taxon>
        <taxon>Pseudomonadati</taxon>
        <taxon>Pseudomonadota</taxon>
        <taxon>Gammaproteobacteria</taxon>
        <taxon>Lysobacterales</taxon>
        <taxon>Lysobacteraceae</taxon>
        <taxon>Lysobacter</taxon>
    </lineage>
</organism>
<dbReference type="KEGG" id="lem:LEN_3994"/>
<keyword evidence="1" id="KW-0547">Nucleotide-binding</keyword>
<evidence type="ECO:0000313" key="5">
    <source>
        <dbReference type="Proteomes" id="UP000218824"/>
    </source>
</evidence>
<dbReference type="GeneID" id="83065783"/>
<dbReference type="SMART" id="SM00382">
    <property type="entry name" value="AAA"/>
    <property type="match status" value="1"/>
</dbReference>
<sequence>MSADADAQTPLQAGFDIDIELRRGSFRRAFAIRSERRVIAVVGDSGAGKTSLLHAIAGLLRPARGRIVVAGETLFDRDRRIDLPAHRRRIGYVFQDARLFPHLDVRANLLYGLRGAAARERRFELADIVELLGIGPLLARGTGGLSGGETQRVALGRALLSQPRILLLDEPLSMLDMNRRDELLPYLQRVRDESGLPMIYVSHYPEEVRRIAEEVHRVGEAAPLAT</sequence>
<dbReference type="EC" id="3.6.3.29" evidence="4"/>
<name>A0AAU9B344_LYSEN</name>
<accession>A0AAU9B344</accession>
<feature type="domain" description="ABC transporter" evidence="3">
    <location>
        <begin position="9"/>
        <end position="226"/>
    </location>
</feature>
<reference evidence="4 5" key="1">
    <citation type="journal article" date="2017" name="DNA Res.">
        <title>Complete genome sequence and expression profile of the commercial lytic enzyme producer Lysobacter enzymogenes M497-1.</title>
        <authorList>
            <person name="Takami H."/>
            <person name="Toyoda A."/>
            <person name="Uchiyama I."/>
            <person name="Itoh T."/>
            <person name="Takaki Y."/>
            <person name="Arai W."/>
            <person name="Nishi S."/>
            <person name="Kawai M."/>
            <person name="Shinya K."/>
            <person name="Ikeda H."/>
        </authorList>
    </citation>
    <scope>NUCLEOTIDE SEQUENCE [LARGE SCALE GENOMIC DNA]</scope>
    <source>
        <strain evidence="4 5">M497-1</strain>
    </source>
</reference>
<protein>
    <submittedName>
        <fullName evidence="4">Molybdate transport system ATP-binding protein</fullName>
        <ecNumber evidence="4">3.6.3.29</ecNumber>
    </submittedName>
</protein>
<evidence type="ECO:0000313" key="4">
    <source>
        <dbReference type="EMBL" id="BAV99481.1"/>
    </source>
</evidence>
<evidence type="ECO:0000256" key="2">
    <source>
        <dbReference type="ARBA" id="ARBA00022840"/>
    </source>
</evidence>
<dbReference type="PANTHER" id="PTHR43514">
    <property type="entry name" value="ABC TRANSPORTER I FAMILY MEMBER 10"/>
    <property type="match status" value="1"/>
</dbReference>
<dbReference type="EMBL" id="AP014940">
    <property type="protein sequence ID" value="BAV99481.1"/>
    <property type="molecule type" value="Genomic_DNA"/>
</dbReference>
<gene>
    <name evidence="4" type="primary">modC</name>
    <name evidence="4" type="ORF">LEN_3994</name>
</gene>
<dbReference type="InterPro" id="IPR003593">
    <property type="entry name" value="AAA+_ATPase"/>
</dbReference>
<dbReference type="SUPFAM" id="SSF52540">
    <property type="entry name" value="P-loop containing nucleoside triphosphate hydrolases"/>
    <property type="match status" value="1"/>
</dbReference>
<dbReference type="InterPro" id="IPR050334">
    <property type="entry name" value="Molybdenum_import_ModC"/>
</dbReference>
<dbReference type="AlphaFoldDB" id="A0AAU9B344"/>
<dbReference type="Proteomes" id="UP000218824">
    <property type="component" value="Chromosome"/>
</dbReference>
<evidence type="ECO:0000259" key="3">
    <source>
        <dbReference type="PROSITE" id="PS50893"/>
    </source>
</evidence>
<dbReference type="Gene3D" id="3.40.50.300">
    <property type="entry name" value="P-loop containing nucleotide triphosphate hydrolases"/>
    <property type="match status" value="1"/>
</dbReference>
<dbReference type="PANTHER" id="PTHR43514:SF4">
    <property type="entry name" value="ABC TRANSPORTER I FAMILY MEMBER 10"/>
    <property type="match status" value="1"/>
</dbReference>
<proteinExistence type="predicted"/>
<dbReference type="RefSeq" id="WP_193830627.1">
    <property type="nucleotide sequence ID" value="NZ_AP014940.1"/>
</dbReference>
<keyword evidence="4" id="KW-0378">Hydrolase</keyword>
<evidence type="ECO:0000256" key="1">
    <source>
        <dbReference type="ARBA" id="ARBA00022741"/>
    </source>
</evidence>
<dbReference type="GO" id="GO:0005524">
    <property type="term" value="F:ATP binding"/>
    <property type="evidence" value="ECO:0007669"/>
    <property type="project" value="UniProtKB-KW"/>
</dbReference>
<dbReference type="Pfam" id="PF00005">
    <property type="entry name" value="ABC_tran"/>
    <property type="match status" value="1"/>
</dbReference>
<dbReference type="GO" id="GO:0016887">
    <property type="term" value="F:ATP hydrolysis activity"/>
    <property type="evidence" value="ECO:0007669"/>
    <property type="project" value="InterPro"/>
</dbReference>
<dbReference type="InterPro" id="IPR003439">
    <property type="entry name" value="ABC_transporter-like_ATP-bd"/>
</dbReference>